<dbReference type="Proteomes" id="UP000243498">
    <property type="component" value="Unassembled WGS sequence"/>
</dbReference>
<protein>
    <recommendedName>
        <fullName evidence="1">DUF3669 domain-containing protein</fullName>
    </recommendedName>
</protein>
<dbReference type="Pfam" id="PF12417">
    <property type="entry name" value="DUF3669"/>
    <property type="match status" value="1"/>
</dbReference>
<dbReference type="PANTHER" id="PTHR40780:SF2">
    <property type="entry name" value="DUF3669 DOMAIN-CONTAINING PROTEIN"/>
    <property type="match status" value="1"/>
</dbReference>
<evidence type="ECO:0000313" key="3">
    <source>
        <dbReference type="Proteomes" id="UP000243498"/>
    </source>
</evidence>
<evidence type="ECO:0000259" key="1">
    <source>
        <dbReference type="Pfam" id="PF12417"/>
    </source>
</evidence>
<proteinExistence type="predicted"/>
<dbReference type="OrthoDB" id="2993351at2759"/>
<comment type="caution">
    <text evidence="2">The sequence shown here is derived from an EMBL/GenBank/DDBJ whole genome shotgun (WGS) entry which is preliminary data.</text>
</comment>
<dbReference type="AlphaFoldDB" id="A0A167EEP0"/>
<gene>
    <name evidence="2" type="ORF">NOR_04369</name>
</gene>
<reference evidence="2 3" key="1">
    <citation type="journal article" date="2016" name="Genome Biol. Evol.">
        <title>Divergent and convergent evolution of fungal pathogenicity.</title>
        <authorList>
            <person name="Shang Y."/>
            <person name="Xiao G."/>
            <person name="Zheng P."/>
            <person name="Cen K."/>
            <person name="Zhan S."/>
            <person name="Wang C."/>
        </authorList>
    </citation>
    <scope>NUCLEOTIDE SEQUENCE [LARGE SCALE GENOMIC DNA]</scope>
    <source>
        <strain evidence="2 3">RCEF 4871</strain>
    </source>
</reference>
<feature type="domain" description="DUF3669" evidence="1">
    <location>
        <begin position="282"/>
        <end position="343"/>
    </location>
</feature>
<accession>A0A167EEP0</accession>
<evidence type="ECO:0000313" key="2">
    <source>
        <dbReference type="EMBL" id="OAA43794.1"/>
    </source>
</evidence>
<name>A0A167EEP0_METRR</name>
<dbReference type="OMA" id="SANVDCY"/>
<dbReference type="EMBL" id="AZHC01000011">
    <property type="protein sequence ID" value="OAA43794.1"/>
    <property type="molecule type" value="Genomic_DNA"/>
</dbReference>
<sequence>MSDSARVSTSNASSEEAQLRRLFSLESSISTTSSSHIQQYTQGQEESFRGIGFGTCGIVYARLGSSTVVKLAKRGYGEDLLNDSTMHQKIQEQFDFYSVNDVKIPNWISFESNVDSPTFFDRHPALESAVGKNCEIPTSTLITEHILPLSQPTRLALIEKYCPEHIRQSALDSPGNQDCLVRVYLGSMKGRLDRSEPGAGGRPLRWFTLRNFPLHLNQIENLGLDVVTLARRMGTAMAILHWAAKTDAKDVEFVLGSSSRKTLGERNSSDQDELLIRTPDFWVLDFNQVQDITLDEAGVMMAVKAAKMNDPYIPKPRQGSEIEKRAWDSFVESYLAQSNTIFTADRSYGPENCALPRMFIEGLIGK</sequence>
<dbReference type="PANTHER" id="PTHR40780">
    <property type="entry name" value="DUF3669 DOMAIN-CONTAINING PROTEIN"/>
    <property type="match status" value="1"/>
</dbReference>
<dbReference type="InterPro" id="IPR022137">
    <property type="entry name" value="Znf_prot_DUF3669"/>
</dbReference>
<keyword evidence="3" id="KW-1185">Reference proteome</keyword>
<organism evidence="2 3">
    <name type="scientific">Metarhizium rileyi (strain RCEF 4871)</name>
    <name type="common">Nomuraea rileyi</name>
    <dbReference type="NCBI Taxonomy" id="1649241"/>
    <lineage>
        <taxon>Eukaryota</taxon>
        <taxon>Fungi</taxon>
        <taxon>Dikarya</taxon>
        <taxon>Ascomycota</taxon>
        <taxon>Pezizomycotina</taxon>
        <taxon>Sordariomycetes</taxon>
        <taxon>Hypocreomycetidae</taxon>
        <taxon>Hypocreales</taxon>
        <taxon>Clavicipitaceae</taxon>
        <taxon>Metarhizium</taxon>
    </lineage>
</organism>